<name>A0A182IG57_ANOAR</name>
<dbReference type="AlphaFoldDB" id="A0A182IG57"/>
<dbReference type="EnsemblMetazoa" id="AARA014459-RA">
    <property type="protein sequence ID" value="AARA014459-PA"/>
    <property type="gene ID" value="AARA014459"/>
</dbReference>
<organism evidence="1 2">
    <name type="scientific">Anopheles arabiensis</name>
    <name type="common">Mosquito</name>
    <dbReference type="NCBI Taxonomy" id="7173"/>
    <lineage>
        <taxon>Eukaryota</taxon>
        <taxon>Metazoa</taxon>
        <taxon>Ecdysozoa</taxon>
        <taxon>Arthropoda</taxon>
        <taxon>Hexapoda</taxon>
        <taxon>Insecta</taxon>
        <taxon>Pterygota</taxon>
        <taxon>Neoptera</taxon>
        <taxon>Endopterygota</taxon>
        <taxon>Diptera</taxon>
        <taxon>Nematocera</taxon>
        <taxon>Culicoidea</taxon>
        <taxon>Culicidae</taxon>
        <taxon>Anophelinae</taxon>
        <taxon>Anopheles</taxon>
    </lineage>
</organism>
<accession>A0A182IG57</accession>
<keyword evidence="2" id="KW-1185">Reference proteome</keyword>
<reference evidence="1" key="1">
    <citation type="submission" date="2022-08" db="UniProtKB">
        <authorList>
            <consortium name="EnsemblMetazoa"/>
        </authorList>
    </citation>
    <scope>IDENTIFICATION</scope>
    <source>
        <strain evidence="1">Dongola</strain>
    </source>
</reference>
<proteinExistence type="predicted"/>
<dbReference type="EMBL" id="APCN01005801">
    <property type="status" value="NOT_ANNOTATED_CDS"/>
    <property type="molecule type" value="Genomic_DNA"/>
</dbReference>
<protein>
    <submittedName>
        <fullName evidence="1">Uncharacterized protein</fullName>
    </submittedName>
</protein>
<evidence type="ECO:0000313" key="1">
    <source>
        <dbReference type="EnsemblMetazoa" id="AARA014459-PA"/>
    </source>
</evidence>
<sequence>AAQQTQRERIVTDVVSCFYHQPRVRRRRVDSGRSEIVEALFYKVRVFRLNVRACEYCYFSFILNSPVNGKSEHF</sequence>
<dbReference type="Proteomes" id="UP000075840">
    <property type="component" value="Unassembled WGS sequence"/>
</dbReference>
<evidence type="ECO:0000313" key="2">
    <source>
        <dbReference type="Proteomes" id="UP000075840"/>
    </source>
</evidence>
<dbReference type="VEuPathDB" id="VectorBase:AARA014459"/>